<protein>
    <submittedName>
        <fullName evidence="1">Uncharacterized protein</fullName>
    </submittedName>
</protein>
<organism evidence="1">
    <name type="scientific">Arundo donax</name>
    <name type="common">Giant reed</name>
    <name type="synonym">Donax arundinaceus</name>
    <dbReference type="NCBI Taxonomy" id="35708"/>
    <lineage>
        <taxon>Eukaryota</taxon>
        <taxon>Viridiplantae</taxon>
        <taxon>Streptophyta</taxon>
        <taxon>Embryophyta</taxon>
        <taxon>Tracheophyta</taxon>
        <taxon>Spermatophyta</taxon>
        <taxon>Magnoliopsida</taxon>
        <taxon>Liliopsida</taxon>
        <taxon>Poales</taxon>
        <taxon>Poaceae</taxon>
        <taxon>PACMAD clade</taxon>
        <taxon>Arundinoideae</taxon>
        <taxon>Arundineae</taxon>
        <taxon>Arundo</taxon>
    </lineage>
</organism>
<sequence length="17" mass="1890">MSPPTCSGRELPRCEAR</sequence>
<evidence type="ECO:0000313" key="1">
    <source>
        <dbReference type="EMBL" id="JAD25625.1"/>
    </source>
</evidence>
<reference evidence="1" key="2">
    <citation type="journal article" date="2015" name="Data Brief">
        <title>Shoot transcriptome of the giant reed, Arundo donax.</title>
        <authorList>
            <person name="Barrero R.A."/>
            <person name="Guerrero F.D."/>
            <person name="Moolhuijzen P."/>
            <person name="Goolsby J.A."/>
            <person name="Tidwell J."/>
            <person name="Bellgard S.E."/>
            <person name="Bellgard M.I."/>
        </authorList>
    </citation>
    <scope>NUCLEOTIDE SEQUENCE</scope>
    <source>
        <tissue evidence="1">Shoot tissue taken approximately 20 cm above the soil surface</tissue>
    </source>
</reference>
<proteinExistence type="predicted"/>
<reference evidence="1" key="1">
    <citation type="submission" date="2014-09" db="EMBL/GenBank/DDBJ databases">
        <authorList>
            <person name="Magalhaes I.L.F."/>
            <person name="Oliveira U."/>
            <person name="Santos F.R."/>
            <person name="Vidigal T.H.D.A."/>
            <person name="Brescovit A.D."/>
            <person name="Santos A.J."/>
        </authorList>
    </citation>
    <scope>NUCLEOTIDE SEQUENCE</scope>
    <source>
        <tissue evidence="1">Shoot tissue taken approximately 20 cm above the soil surface</tissue>
    </source>
</reference>
<dbReference type="AlphaFoldDB" id="A0A0A8YK34"/>
<accession>A0A0A8YK34</accession>
<name>A0A0A8YK34_ARUDO</name>
<dbReference type="EMBL" id="GBRH01272270">
    <property type="protein sequence ID" value="JAD25625.1"/>
    <property type="molecule type" value="Transcribed_RNA"/>
</dbReference>